<dbReference type="AlphaFoldDB" id="A0A1H0PWP9"/>
<keyword evidence="1 5" id="KW-0689">Ribosomal protein</keyword>
<dbReference type="GO" id="GO:1990904">
    <property type="term" value="C:ribonucleoprotein complex"/>
    <property type="evidence" value="ECO:0007669"/>
    <property type="project" value="UniProtKB-KW"/>
</dbReference>
<keyword evidence="6" id="KW-1185">Reference proteome</keyword>
<feature type="transmembrane region" description="Helical" evidence="3">
    <location>
        <begin position="34"/>
        <end position="51"/>
    </location>
</feature>
<keyword evidence="3" id="KW-0812">Transmembrane</keyword>
<evidence type="ECO:0000256" key="1">
    <source>
        <dbReference type="ARBA" id="ARBA00022980"/>
    </source>
</evidence>
<dbReference type="Gene3D" id="3.30.1390.10">
    <property type="match status" value="3"/>
</dbReference>
<dbReference type="PANTHER" id="PTHR45987">
    <property type="entry name" value="39S RIBOSOMAL PROTEIN L12"/>
    <property type="match status" value="1"/>
</dbReference>
<dbReference type="GO" id="GO:0006412">
    <property type="term" value="P:translation"/>
    <property type="evidence" value="ECO:0007669"/>
    <property type="project" value="InterPro"/>
</dbReference>
<evidence type="ECO:0000313" key="6">
    <source>
        <dbReference type="Proteomes" id="UP000198597"/>
    </source>
</evidence>
<keyword evidence="3" id="KW-1133">Transmembrane helix</keyword>
<dbReference type="STRING" id="94869.SAMN04488529_10285"/>
<dbReference type="SUPFAM" id="SSF54736">
    <property type="entry name" value="ClpS-like"/>
    <property type="match status" value="3"/>
</dbReference>
<dbReference type="InterPro" id="IPR000206">
    <property type="entry name" value="Ribosomal_bL12"/>
</dbReference>
<evidence type="ECO:0000259" key="4">
    <source>
        <dbReference type="Pfam" id="PF00542"/>
    </source>
</evidence>
<dbReference type="InterPro" id="IPR013823">
    <property type="entry name" value="Ribosomal_bL12_C"/>
</dbReference>
<evidence type="ECO:0000256" key="2">
    <source>
        <dbReference type="ARBA" id="ARBA00023274"/>
    </source>
</evidence>
<dbReference type="PANTHER" id="PTHR45987:SF4">
    <property type="entry name" value="LARGE RIBOSOMAL SUBUNIT PROTEIN BL12M"/>
    <property type="match status" value="1"/>
</dbReference>
<proteinExistence type="predicted"/>
<name>A0A1H0PWP9_9CLOT</name>
<dbReference type="GO" id="GO:0005840">
    <property type="term" value="C:ribosome"/>
    <property type="evidence" value="ECO:0007669"/>
    <property type="project" value="UniProtKB-KW"/>
</dbReference>
<feature type="domain" description="Large ribosomal subunit protein bL12 C-terminal" evidence="4">
    <location>
        <begin position="179"/>
        <end position="219"/>
    </location>
</feature>
<dbReference type="Pfam" id="PF00542">
    <property type="entry name" value="Ribosomal_L12"/>
    <property type="match status" value="2"/>
</dbReference>
<evidence type="ECO:0000313" key="5">
    <source>
        <dbReference type="EMBL" id="SDP08908.1"/>
    </source>
</evidence>
<sequence>MLESKKWKMFLFAGVCFTFAGIMSTIEKKSFNGYMFLFIGVLYLVLSIIQYKSKDKSNKIVVSDIVLENMNIELKNLIEQGEKIKAIKKYRIVTGLGLKEAKDYVDSLNKFEQSAVSDTMLENIDVELKNLIEEGKKIKAIKRYRIVTGLGLKEAKDYVDLLSKSNNTVISDAVVENIDVELKNLIKEGKKIKAIKKYRIVTGLGLKEAKDYVDSLSEKI</sequence>
<dbReference type="InterPro" id="IPR014719">
    <property type="entry name" value="Ribosomal_bL12_C/ClpS-like"/>
</dbReference>
<dbReference type="Proteomes" id="UP000198597">
    <property type="component" value="Unassembled WGS sequence"/>
</dbReference>
<accession>A0A1H0PWP9</accession>
<dbReference type="GO" id="GO:0003729">
    <property type="term" value="F:mRNA binding"/>
    <property type="evidence" value="ECO:0007669"/>
    <property type="project" value="TreeGrafter"/>
</dbReference>
<keyword evidence="3" id="KW-0472">Membrane</keyword>
<evidence type="ECO:0000256" key="3">
    <source>
        <dbReference type="SAM" id="Phobius"/>
    </source>
</evidence>
<dbReference type="EMBL" id="FNJM01000002">
    <property type="protein sequence ID" value="SDP08908.1"/>
    <property type="molecule type" value="Genomic_DNA"/>
</dbReference>
<protein>
    <submittedName>
        <fullName evidence="5">Ribosomal protein L7/L12 C-terminal domain-containing protein</fullName>
    </submittedName>
</protein>
<organism evidence="5 6">
    <name type="scientific">Clostridium gasigenes</name>
    <dbReference type="NCBI Taxonomy" id="94869"/>
    <lineage>
        <taxon>Bacteria</taxon>
        <taxon>Bacillati</taxon>
        <taxon>Bacillota</taxon>
        <taxon>Clostridia</taxon>
        <taxon>Eubacteriales</taxon>
        <taxon>Clostridiaceae</taxon>
        <taxon>Clostridium</taxon>
    </lineage>
</organism>
<reference evidence="5 6" key="1">
    <citation type="submission" date="2016-10" db="EMBL/GenBank/DDBJ databases">
        <authorList>
            <person name="de Groot N.N."/>
        </authorList>
    </citation>
    <scope>NUCLEOTIDE SEQUENCE [LARGE SCALE GENOMIC DNA]</scope>
    <source>
        <strain evidence="5 6">DSM 12272</strain>
    </source>
</reference>
<feature type="domain" description="Large ribosomal subunit protein bL12 C-terminal" evidence="4">
    <location>
        <begin position="72"/>
        <end position="128"/>
    </location>
</feature>
<keyword evidence="2" id="KW-0687">Ribonucleoprotein</keyword>
<gene>
    <name evidence="5" type="ORF">SAMN04488529_10285</name>
</gene>
<dbReference type="GO" id="GO:0003735">
    <property type="term" value="F:structural constituent of ribosome"/>
    <property type="evidence" value="ECO:0007669"/>
    <property type="project" value="InterPro"/>
</dbReference>